<evidence type="ECO:0000256" key="2">
    <source>
        <dbReference type="ARBA" id="ARBA00011355"/>
    </source>
</evidence>
<comment type="caution">
    <text evidence="10">The sequence shown here is derived from an EMBL/GenBank/DDBJ whole genome shotgun (WGS) entry which is preliminary data.</text>
</comment>
<comment type="similarity">
    <text evidence="1">Belongs to the ETF alpha-subunit/FixB family.</text>
</comment>
<dbReference type="InterPro" id="IPR029035">
    <property type="entry name" value="DHS-like_NAD/FAD-binding_dom"/>
</dbReference>
<organism evidence="10 11">
    <name type="scientific">Nakamurella flava</name>
    <dbReference type="NCBI Taxonomy" id="2576308"/>
    <lineage>
        <taxon>Bacteria</taxon>
        <taxon>Bacillati</taxon>
        <taxon>Actinomycetota</taxon>
        <taxon>Actinomycetes</taxon>
        <taxon>Nakamurellales</taxon>
        <taxon>Nakamurellaceae</taxon>
        <taxon>Nakamurella</taxon>
    </lineage>
</organism>
<dbReference type="AlphaFoldDB" id="A0A4U6QN12"/>
<feature type="binding site" evidence="8">
    <location>
        <position position="295"/>
    </location>
    <ligand>
        <name>FAD</name>
        <dbReference type="ChEBI" id="CHEBI:57692"/>
    </ligand>
</feature>
<dbReference type="PROSITE" id="PS00696">
    <property type="entry name" value="ETF_ALPHA"/>
    <property type="match status" value="1"/>
</dbReference>
<dbReference type="RefSeq" id="WP_137448770.1">
    <property type="nucleotide sequence ID" value="NZ_SZZH01000001.1"/>
</dbReference>
<protein>
    <submittedName>
        <fullName evidence="10">Electron transfer flavoprotein subunit alpha/FixB family protein</fullName>
    </submittedName>
</protein>
<dbReference type="InterPro" id="IPR014730">
    <property type="entry name" value="ETF_a/b_N"/>
</dbReference>
<evidence type="ECO:0000256" key="8">
    <source>
        <dbReference type="PIRSR" id="PIRSR000089-1"/>
    </source>
</evidence>
<keyword evidence="6" id="KW-0249">Electron transport</keyword>
<evidence type="ECO:0000259" key="9">
    <source>
        <dbReference type="SMART" id="SM00893"/>
    </source>
</evidence>
<dbReference type="GO" id="GO:0033539">
    <property type="term" value="P:fatty acid beta-oxidation using acyl-CoA dehydrogenase"/>
    <property type="evidence" value="ECO:0007669"/>
    <property type="project" value="TreeGrafter"/>
</dbReference>
<reference evidence="10 11" key="1">
    <citation type="submission" date="2019-05" db="EMBL/GenBank/DDBJ databases">
        <title>Nakamurella sp. N5BH11, whole genome shotgun sequence.</title>
        <authorList>
            <person name="Tuo L."/>
        </authorList>
    </citation>
    <scope>NUCLEOTIDE SEQUENCE [LARGE SCALE GENOMIC DNA]</scope>
    <source>
        <strain evidence="10 11">N5BH11</strain>
    </source>
</reference>
<comment type="cofactor">
    <cofactor evidence="8">
        <name>FAD</name>
        <dbReference type="ChEBI" id="CHEBI:57692"/>
    </cofactor>
    <text evidence="8">Binds 1 FAD per dimer.</text>
</comment>
<dbReference type="Gene3D" id="3.40.50.620">
    <property type="entry name" value="HUPs"/>
    <property type="match status" value="1"/>
</dbReference>
<dbReference type="InterPro" id="IPR014731">
    <property type="entry name" value="ETF_asu_C"/>
</dbReference>
<evidence type="ECO:0000313" key="10">
    <source>
        <dbReference type="EMBL" id="TKV61466.1"/>
    </source>
</evidence>
<dbReference type="SUPFAM" id="SSF52467">
    <property type="entry name" value="DHS-like NAD/FAD-binding domain"/>
    <property type="match status" value="1"/>
</dbReference>
<dbReference type="GO" id="GO:0050660">
    <property type="term" value="F:flavin adenine dinucleotide binding"/>
    <property type="evidence" value="ECO:0007669"/>
    <property type="project" value="InterPro"/>
</dbReference>
<sequence>MAQVLVLVDATTSATVPTTIGKLTAELLAAGARLGEPAAVVVGAPGTAAALAPALGALGATAVYAAEADEVGTHLITPEVAGLAAAAAVADPIAVLVPATVTGREIAGRLAVRLGGGLLADSVDLELADGQVVATQSVFGGEYTVRWAASQSAGPAVVTVRPNSFPVPDEPAAASPEVTTVELVVDPATATKVLAEHPEPVGDRPELGAASVVVSGGRGVGSAENFAVVEELADALGGAVGASRAAVDSGYYPPQFQVGQTGTTVAPQLYVALGISGAIQHRAGMQSSKTIVAVNKDADAPIFEIADLGVVGDLFTVVPQLAEAVKARQA</sequence>
<dbReference type="InterPro" id="IPR014729">
    <property type="entry name" value="Rossmann-like_a/b/a_fold"/>
</dbReference>
<dbReference type="PANTHER" id="PTHR43153:SF1">
    <property type="entry name" value="ELECTRON TRANSFER FLAVOPROTEIN SUBUNIT ALPHA, MITOCHONDRIAL"/>
    <property type="match status" value="1"/>
</dbReference>
<dbReference type="PIRSF" id="PIRSF000089">
    <property type="entry name" value="Electra_flavoP_a"/>
    <property type="match status" value="1"/>
</dbReference>
<evidence type="ECO:0000256" key="5">
    <source>
        <dbReference type="ARBA" id="ARBA00022827"/>
    </source>
</evidence>
<evidence type="ECO:0000256" key="1">
    <source>
        <dbReference type="ARBA" id="ARBA00005817"/>
    </source>
</evidence>
<evidence type="ECO:0000313" key="11">
    <source>
        <dbReference type="Proteomes" id="UP000306985"/>
    </source>
</evidence>
<dbReference type="SUPFAM" id="SSF52402">
    <property type="entry name" value="Adenine nucleotide alpha hydrolases-like"/>
    <property type="match status" value="1"/>
</dbReference>
<comment type="function">
    <text evidence="7">The electron transfer flavoprotein serves as a specific electron acceptor for other dehydrogenases. It transfers the electrons to the main respiratory chain via ETF-ubiquinone oxidoreductase (ETF dehydrogenase).</text>
</comment>
<name>A0A4U6QN12_9ACTN</name>
<evidence type="ECO:0000256" key="6">
    <source>
        <dbReference type="ARBA" id="ARBA00022982"/>
    </source>
</evidence>
<feature type="domain" description="Electron transfer flavoprotein alpha/beta-subunit N-terminal" evidence="9">
    <location>
        <begin position="4"/>
        <end position="196"/>
    </location>
</feature>
<dbReference type="Proteomes" id="UP000306985">
    <property type="component" value="Unassembled WGS sequence"/>
</dbReference>
<keyword evidence="11" id="KW-1185">Reference proteome</keyword>
<dbReference type="OrthoDB" id="9770286at2"/>
<keyword evidence="4" id="KW-0285">Flavoprotein</keyword>
<feature type="binding site" evidence="8">
    <location>
        <begin position="243"/>
        <end position="244"/>
    </location>
    <ligand>
        <name>FAD</name>
        <dbReference type="ChEBI" id="CHEBI:57692"/>
    </ligand>
</feature>
<dbReference type="EMBL" id="SZZH01000001">
    <property type="protein sequence ID" value="TKV61466.1"/>
    <property type="molecule type" value="Genomic_DNA"/>
</dbReference>
<accession>A0A4U6QN12</accession>
<keyword evidence="5 8" id="KW-0274">FAD</keyword>
<proteinExistence type="inferred from homology"/>
<feature type="binding site" evidence="8">
    <location>
        <begin position="257"/>
        <end position="261"/>
    </location>
    <ligand>
        <name>FAD</name>
        <dbReference type="ChEBI" id="CHEBI:57692"/>
    </ligand>
</feature>
<evidence type="ECO:0000256" key="7">
    <source>
        <dbReference type="ARBA" id="ARBA00025649"/>
    </source>
</evidence>
<evidence type="ECO:0000256" key="4">
    <source>
        <dbReference type="ARBA" id="ARBA00022630"/>
    </source>
</evidence>
<feature type="binding site" evidence="8">
    <location>
        <position position="218"/>
    </location>
    <ligand>
        <name>FAD</name>
        <dbReference type="ChEBI" id="CHEBI:57692"/>
    </ligand>
</feature>
<keyword evidence="3" id="KW-0813">Transport</keyword>
<dbReference type="SMART" id="SM00893">
    <property type="entry name" value="ETF"/>
    <property type="match status" value="1"/>
</dbReference>
<dbReference type="Pfam" id="PF01012">
    <property type="entry name" value="ETF"/>
    <property type="match status" value="1"/>
</dbReference>
<gene>
    <name evidence="10" type="ORF">FDO65_07785</name>
</gene>
<dbReference type="FunFam" id="3.40.50.1220:FF:000001">
    <property type="entry name" value="Electron transfer flavoprotein, alpha subunit"/>
    <property type="match status" value="1"/>
</dbReference>
<evidence type="ECO:0000256" key="3">
    <source>
        <dbReference type="ARBA" id="ARBA00022448"/>
    </source>
</evidence>
<feature type="binding site" evidence="8">
    <location>
        <begin position="274"/>
        <end position="281"/>
    </location>
    <ligand>
        <name>FAD</name>
        <dbReference type="ChEBI" id="CHEBI:57692"/>
    </ligand>
</feature>
<dbReference type="PANTHER" id="PTHR43153">
    <property type="entry name" value="ELECTRON TRANSFER FLAVOPROTEIN ALPHA"/>
    <property type="match status" value="1"/>
</dbReference>
<dbReference type="GO" id="GO:0009055">
    <property type="term" value="F:electron transfer activity"/>
    <property type="evidence" value="ECO:0007669"/>
    <property type="project" value="InterPro"/>
</dbReference>
<comment type="subunit">
    <text evidence="2">Heterodimer of an alpha and a beta subunit.</text>
</comment>
<dbReference type="InterPro" id="IPR001308">
    <property type="entry name" value="ETF_a/FixB"/>
</dbReference>
<dbReference type="Gene3D" id="3.40.50.1220">
    <property type="entry name" value="TPP-binding domain"/>
    <property type="match status" value="1"/>
</dbReference>
<dbReference type="InterPro" id="IPR018206">
    <property type="entry name" value="ETF_asu_C_CS"/>
</dbReference>
<dbReference type="Pfam" id="PF00766">
    <property type="entry name" value="ETF_alpha"/>
    <property type="match status" value="1"/>
</dbReference>